<keyword evidence="2" id="KW-0813">Transport</keyword>
<feature type="transmembrane region" description="Helical" evidence="8">
    <location>
        <begin position="383"/>
        <end position="405"/>
    </location>
</feature>
<gene>
    <name evidence="10" type="ORF">E5A74_06270</name>
</gene>
<feature type="transmembrane region" description="Helical" evidence="8">
    <location>
        <begin position="70"/>
        <end position="87"/>
    </location>
</feature>
<evidence type="ECO:0000256" key="8">
    <source>
        <dbReference type="SAM" id="Phobius"/>
    </source>
</evidence>
<keyword evidence="4 8" id="KW-0812">Transmembrane</keyword>
<evidence type="ECO:0000256" key="4">
    <source>
        <dbReference type="ARBA" id="ARBA00022692"/>
    </source>
</evidence>
<dbReference type="InterPro" id="IPR006153">
    <property type="entry name" value="Cation/H_exchanger_TM"/>
</dbReference>
<feature type="transmembrane region" description="Helical" evidence="8">
    <location>
        <begin position="32"/>
        <end position="50"/>
    </location>
</feature>
<comment type="caution">
    <text evidence="10">The sequence shown here is derived from an EMBL/GenBank/DDBJ whole genome shotgun (WGS) entry which is preliminary data.</text>
</comment>
<feature type="transmembrane region" description="Helical" evidence="8">
    <location>
        <begin position="294"/>
        <end position="314"/>
    </location>
</feature>
<protein>
    <submittedName>
        <fullName evidence="10">Sodium:proton antiporter</fullName>
    </submittedName>
</protein>
<evidence type="ECO:0000313" key="10">
    <source>
        <dbReference type="EMBL" id="TGX44397.1"/>
    </source>
</evidence>
<accession>A0A4S1WQK9</accession>
<evidence type="ECO:0000313" key="11">
    <source>
        <dbReference type="Proteomes" id="UP000309848"/>
    </source>
</evidence>
<dbReference type="GO" id="GO:1902600">
    <property type="term" value="P:proton transmembrane transport"/>
    <property type="evidence" value="ECO:0007669"/>
    <property type="project" value="InterPro"/>
</dbReference>
<dbReference type="GO" id="GO:0005886">
    <property type="term" value="C:plasma membrane"/>
    <property type="evidence" value="ECO:0007669"/>
    <property type="project" value="UniProtKB-SubCell"/>
</dbReference>
<dbReference type="OrthoDB" id="9810860at2"/>
<dbReference type="Proteomes" id="UP000309848">
    <property type="component" value="Unassembled WGS sequence"/>
</dbReference>
<reference evidence="10 11" key="1">
    <citation type="submission" date="2019-04" db="EMBL/GenBank/DDBJ databases">
        <title>Sphingomonas psychrotolerans sp. nov., isolated from soil in the Tianshan Mountains, Xinjiang, China.</title>
        <authorList>
            <person name="Luo Y."/>
            <person name="Sheng H."/>
        </authorList>
    </citation>
    <scope>NUCLEOTIDE SEQUENCE [LARGE SCALE GENOMIC DNA]</scope>
    <source>
        <strain evidence="10 11">KIS18-15</strain>
    </source>
</reference>
<dbReference type="EMBL" id="SRXU01000002">
    <property type="protein sequence ID" value="TGX44397.1"/>
    <property type="molecule type" value="Genomic_DNA"/>
</dbReference>
<name>A0A4S1WQK9_9SPHN</name>
<evidence type="ECO:0000256" key="2">
    <source>
        <dbReference type="ARBA" id="ARBA00022448"/>
    </source>
</evidence>
<feature type="domain" description="Cation/H+ exchanger transmembrane" evidence="9">
    <location>
        <begin position="18"/>
        <end position="406"/>
    </location>
</feature>
<keyword evidence="11" id="KW-1185">Reference proteome</keyword>
<feature type="transmembrane region" description="Helical" evidence="8">
    <location>
        <begin position="320"/>
        <end position="340"/>
    </location>
</feature>
<feature type="transmembrane region" description="Helical" evidence="8">
    <location>
        <begin position="173"/>
        <end position="190"/>
    </location>
</feature>
<evidence type="ECO:0000256" key="7">
    <source>
        <dbReference type="ARBA" id="ARBA00023136"/>
    </source>
</evidence>
<sequence length="420" mass="44670">MELSHHLYVLLLAGGGVLVLLTAWLPMLLRRAPLSLPILCVGAGAALFALPPLRPFAVHPLQFPVLVERLSELVVIVSLMGAGLKIDRMIGLRSWMLTWRLLGIAMPVTMVIVAGLALGLLGLSLAAALLIAAVLAPTDPVLASDVQVGGPGEGKEDEARFALTSEAGLNDGFAFPFVHLAIALSAASFGSGDLLAWFGHDLLWKTLLGAVGGYAIGRGLGYLTFHLPMRASLSRTGDGFVALAVTLLAYGVVEILGGFGFLAVFVSALALRNASRENDYHDRLHDFAEEAERLLMMLLLVLFGGIVAFGGLLAPFDASMLVFVAGVLLVARPAAGLLSLVGSKLPWREQLVISFFGIRGMGSIYYLAFALNHASFAEPQRLWAMVGGVVLASILLHGITVTPALRLLDRWQRRRGEISS</sequence>
<comment type="subcellular location">
    <subcellularLocation>
        <location evidence="1">Cell membrane</location>
        <topology evidence="1">Multi-pass membrane protein</topology>
    </subcellularLocation>
</comment>
<keyword evidence="3" id="KW-0050">Antiport</keyword>
<dbReference type="PANTHER" id="PTHR32507">
    <property type="entry name" value="NA(+)/H(+) ANTIPORTER 1"/>
    <property type="match status" value="1"/>
</dbReference>
<feature type="transmembrane region" description="Helical" evidence="8">
    <location>
        <begin position="6"/>
        <end position="25"/>
    </location>
</feature>
<evidence type="ECO:0000256" key="1">
    <source>
        <dbReference type="ARBA" id="ARBA00004651"/>
    </source>
</evidence>
<feature type="transmembrane region" description="Helical" evidence="8">
    <location>
        <begin position="240"/>
        <end position="273"/>
    </location>
</feature>
<evidence type="ECO:0000256" key="5">
    <source>
        <dbReference type="ARBA" id="ARBA00022989"/>
    </source>
</evidence>
<keyword evidence="7 8" id="KW-0472">Membrane</keyword>
<evidence type="ECO:0000256" key="3">
    <source>
        <dbReference type="ARBA" id="ARBA00022449"/>
    </source>
</evidence>
<feature type="transmembrane region" description="Helical" evidence="8">
    <location>
        <begin position="352"/>
        <end position="371"/>
    </location>
</feature>
<dbReference type="GO" id="GO:0015297">
    <property type="term" value="F:antiporter activity"/>
    <property type="evidence" value="ECO:0007669"/>
    <property type="project" value="UniProtKB-KW"/>
</dbReference>
<evidence type="ECO:0000256" key="6">
    <source>
        <dbReference type="ARBA" id="ARBA00023065"/>
    </source>
</evidence>
<dbReference type="PANTHER" id="PTHR32507:SF8">
    <property type="entry name" value="CNH1P"/>
    <property type="match status" value="1"/>
</dbReference>
<proteinExistence type="predicted"/>
<feature type="transmembrane region" description="Helical" evidence="8">
    <location>
        <begin position="108"/>
        <end position="136"/>
    </location>
</feature>
<feature type="transmembrane region" description="Helical" evidence="8">
    <location>
        <begin position="202"/>
        <end position="220"/>
    </location>
</feature>
<dbReference type="Pfam" id="PF00999">
    <property type="entry name" value="Na_H_Exchanger"/>
    <property type="match status" value="1"/>
</dbReference>
<keyword evidence="5 8" id="KW-1133">Transmembrane helix</keyword>
<keyword evidence="6" id="KW-0406">Ion transport</keyword>
<dbReference type="AlphaFoldDB" id="A0A4S1WQK9"/>
<evidence type="ECO:0000259" key="9">
    <source>
        <dbReference type="Pfam" id="PF00999"/>
    </source>
</evidence>
<organism evidence="10 11">
    <name type="scientific">Sphingomonas naasensis</name>
    <dbReference type="NCBI Taxonomy" id="1344951"/>
    <lineage>
        <taxon>Bacteria</taxon>
        <taxon>Pseudomonadati</taxon>
        <taxon>Pseudomonadota</taxon>
        <taxon>Alphaproteobacteria</taxon>
        <taxon>Sphingomonadales</taxon>
        <taxon>Sphingomonadaceae</taxon>
        <taxon>Sphingomonas</taxon>
    </lineage>
</organism>